<feature type="transmembrane region" description="Helical" evidence="7">
    <location>
        <begin position="418"/>
        <end position="438"/>
    </location>
</feature>
<keyword evidence="3 7" id="KW-0812">Transmembrane</keyword>
<dbReference type="AlphaFoldDB" id="A0A4R2QVP1"/>
<keyword evidence="2" id="KW-1003">Cell membrane</keyword>
<evidence type="ECO:0000313" key="9">
    <source>
        <dbReference type="EMBL" id="TCP52948.1"/>
    </source>
</evidence>
<feature type="transmembrane region" description="Helical" evidence="7">
    <location>
        <begin position="691"/>
        <end position="712"/>
    </location>
</feature>
<dbReference type="Pfam" id="PF02687">
    <property type="entry name" value="FtsX"/>
    <property type="match status" value="2"/>
</dbReference>
<dbReference type="OrthoDB" id="3654456at2"/>
<feature type="transmembrane region" description="Helical" evidence="7">
    <location>
        <begin position="639"/>
        <end position="659"/>
    </location>
</feature>
<proteinExistence type="predicted"/>
<accession>A0A4R2QVP1</accession>
<dbReference type="GO" id="GO:0005886">
    <property type="term" value="C:plasma membrane"/>
    <property type="evidence" value="ECO:0007669"/>
    <property type="project" value="UniProtKB-SubCell"/>
</dbReference>
<dbReference type="InterPro" id="IPR003838">
    <property type="entry name" value="ABC3_permease_C"/>
</dbReference>
<feature type="transmembrane region" description="Helical" evidence="7">
    <location>
        <begin position="724"/>
        <end position="749"/>
    </location>
</feature>
<evidence type="ECO:0000256" key="7">
    <source>
        <dbReference type="SAM" id="Phobius"/>
    </source>
</evidence>
<feature type="region of interest" description="Disordered" evidence="6">
    <location>
        <begin position="544"/>
        <end position="563"/>
    </location>
</feature>
<sequence length="761" mass="78476">MNAESRYGARNGRWWGDLALGIRLAVGGARTLRASVLRLGLSAFGIGLAVALLLIAAGLNVGLTAQDDRSFARLPAPATAAEDARLYAAAGGTTFEGRFIEGDYFEVTGANPPVPPGLARIPAPGEIVLSPALAELLDSPEGAALRPRFDERVVGTIGNEGLTGPTELIFYAGSTGIAGSALGAEVPGFGQPQTGGLAYGIVLLIALGAVVLLVPLFVFVATSSRIAGAERDRSLAALRLVGADGRQTRRIAAAEALLSSVVGLALGAGLFLLARQAAPELELGGRSMFPADIVPPWYLVLLIVLAIPLLAVATAVFGMRRAVIEPLGVLRRAKPVQRRLWWRLGLLVLGVGLLGTASVQDDPDSAVPPAMFGAVVFLVAVPVLLPWVIERVMARVRGGSPSWQLASRRLQLDSGTPARVVAGIVVVLAGVVGLQTSMAGLDSVVGTSPAAASNQDEVEVTGYAEDGALAERLLSESVDVERVRSGYDVYLSGQHSTGLYVADCQTLRLEFQLPDCRDGAVFQVAGTEVPAGSTGQLVALGERGTADSPQWTVPESAGAARPRDASTATTAQLLATPGALAGVDLSGQARTVRAELISPNPEAVDRVRNALAPLDWRASITFGAEQGGEDSTAAVRAGLYAGTGLLILLAGVSLLVLAIEQVKERRRVFAVLSASGVPRGVLARSLLWQNAVPIGIGGVLAVGTGLLLARLVLGVADAPMVLDWSMLGTLGGAAVLLVLLVTAGTYPALRSATRLAALRAE</sequence>
<evidence type="ECO:0000256" key="2">
    <source>
        <dbReference type="ARBA" id="ARBA00022475"/>
    </source>
</evidence>
<feature type="transmembrane region" description="Helical" evidence="7">
    <location>
        <begin position="371"/>
        <end position="389"/>
    </location>
</feature>
<dbReference type="PANTHER" id="PTHR30287">
    <property type="entry name" value="MEMBRANE COMPONENT OF PREDICTED ABC SUPERFAMILY METABOLITE UPTAKE TRANSPORTER"/>
    <property type="match status" value="1"/>
</dbReference>
<evidence type="ECO:0000259" key="8">
    <source>
        <dbReference type="Pfam" id="PF02687"/>
    </source>
</evidence>
<dbReference type="InterPro" id="IPR038766">
    <property type="entry name" value="Membrane_comp_ABC_pdt"/>
</dbReference>
<evidence type="ECO:0000256" key="4">
    <source>
        <dbReference type="ARBA" id="ARBA00022989"/>
    </source>
</evidence>
<evidence type="ECO:0000256" key="5">
    <source>
        <dbReference type="ARBA" id="ARBA00023136"/>
    </source>
</evidence>
<comment type="subcellular location">
    <subcellularLocation>
        <location evidence="1">Cell membrane</location>
        <topology evidence="1">Multi-pass membrane protein</topology>
    </subcellularLocation>
</comment>
<keyword evidence="4 7" id="KW-1133">Transmembrane helix</keyword>
<dbReference type="PANTHER" id="PTHR30287:SF1">
    <property type="entry name" value="INNER MEMBRANE PROTEIN"/>
    <property type="match status" value="1"/>
</dbReference>
<evidence type="ECO:0000256" key="3">
    <source>
        <dbReference type="ARBA" id="ARBA00022692"/>
    </source>
</evidence>
<dbReference type="EMBL" id="SLXQ01000005">
    <property type="protein sequence ID" value="TCP52948.1"/>
    <property type="molecule type" value="Genomic_DNA"/>
</dbReference>
<feature type="transmembrane region" description="Helical" evidence="7">
    <location>
        <begin position="39"/>
        <end position="59"/>
    </location>
</feature>
<protein>
    <submittedName>
        <fullName evidence="9">FtsX-like permease family protein</fullName>
    </submittedName>
</protein>
<feature type="transmembrane region" description="Helical" evidence="7">
    <location>
        <begin position="340"/>
        <end position="359"/>
    </location>
</feature>
<organism evidence="9 10">
    <name type="scientific">Tamaricihabitans halophyticus</name>
    <dbReference type="NCBI Taxonomy" id="1262583"/>
    <lineage>
        <taxon>Bacteria</taxon>
        <taxon>Bacillati</taxon>
        <taxon>Actinomycetota</taxon>
        <taxon>Actinomycetes</taxon>
        <taxon>Pseudonocardiales</taxon>
        <taxon>Pseudonocardiaceae</taxon>
        <taxon>Tamaricihabitans</taxon>
    </lineage>
</organism>
<dbReference type="Proteomes" id="UP000294911">
    <property type="component" value="Unassembled WGS sequence"/>
</dbReference>
<dbReference type="RefSeq" id="WP_132877407.1">
    <property type="nucleotide sequence ID" value="NZ_SLXQ01000005.1"/>
</dbReference>
<comment type="caution">
    <text evidence="9">The sequence shown here is derived from an EMBL/GenBank/DDBJ whole genome shotgun (WGS) entry which is preliminary data.</text>
</comment>
<reference evidence="9 10" key="1">
    <citation type="submission" date="2019-03" db="EMBL/GenBank/DDBJ databases">
        <title>Genomic Encyclopedia of Type Strains, Phase IV (KMG-IV): sequencing the most valuable type-strain genomes for metagenomic binning, comparative biology and taxonomic classification.</title>
        <authorList>
            <person name="Goeker M."/>
        </authorList>
    </citation>
    <scope>NUCLEOTIDE SEQUENCE [LARGE SCALE GENOMIC DNA]</scope>
    <source>
        <strain evidence="9 10">DSM 45765</strain>
    </source>
</reference>
<evidence type="ECO:0000256" key="1">
    <source>
        <dbReference type="ARBA" id="ARBA00004651"/>
    </source>
</evidence>
<keyword evidence="10" id="KW-1185">Reference proteome</keyword>
<feature type="domain" description="ABC3 transporter permease C-terminal" evidence="8">
    <location>
        <begin position="644"/>
        <end position="745"/>
    </location>
</feature>
<gene>
    <name evidence="9" type="ORF">EV191_1059</name>
</gene>
<keyword evidence="5 7" id="KW-0472">Membrane</keyword>
<feature type="domain" description="ABC3 transporter permease C-terminal" evidence="8">
    <location>
        <begin position="209"/>
        <end position="322"/>
    </location>
</feature>
<evidence type="ECO:0000313" key="10">
    <source>
        <dbReference type="Proteomes" id="UP000294911"/>
    </source>
</evidence>
<feature type="transmembrane region" description="Helical" evidence="7">
    <location>
        <begin position="297"/>
        <end position="319"/>
    </location>
</feature>
<feature type="transmembrane region" description="Helical" evidence="7">
    <location>
        <begin position="197"/>
        <end position="221"/>
    </location>
</feature>
<feature type="transmembrane region" description="Helical" evidence="7">
    <location>
        <begin position="256"/>
        <end position="277"/>
    </location>
</feature>
<evidence type="ECO:0000256" key="6">
    <source>
        <dbReference type="SAM" id="MobiDB-lite"/>
    </source>
</evidence>
<name>A0A4R2QVP1_9PSEU</name>